<comment type="caution">
    <text evidence="6">The sequence shown here is derived from an EMBL/GenBank/DDBJ whole genome shotgun (WGS) entry which is preliminary data.</text>
</comment>
<dbReference type="InterPro" id="IPR006311">
    <property type="entry name" value="TAT_signal"/>
</dbReference>
<dbReference type="OrthoDB" id="9770871at2"/>
<keyword evidence="3" id="KW-0378">Hydrolase</keyword>
<evidence type="ECO:0000313" key="7">
    <source>
        <dbReference type="Proteomes" id="UP000241158"/>
    </source>
</evidence>
<dbReference type="PANTHER" id="PTHR31956">
    <property type="entry name" value="NON-SPECIFIC PHOSPHOLIPASE C4-RELATED"/>
    <property type="match status" value="1"/>
</dbReference>
<feature type="region of interest" description="Disordered" evidence="4">
    <location>
        <begin position="552"/>
        <end position="571"/>
    </location>
</feature>
<dbReference type="PANTHER" id="PTHR31956:SF1">
    <property type="entry name" value="NON-SPECIFIC PHOSPHOLIPASE C1"/>
    <property type="match status" value="1"/>
</dbReference>
<protein>
    <recommendedName>
        <fullName evidence="2">phospholipase C</fullName>
        <ecNumber evidence="2">3.1.4.3</ecNumber>
    </recommendedName>
</protein>
<dbReference type="NCBIfam" id="TIGR03396">
    <property type="entry name" value="PC_PLC"/>
    <property type="match status" value="1"/>
</dbReference>
<sequence length="823" mass="92208">MSEFDRRRFMKMMGVTAAGTAGLSRMPPAIAQALAIEPNRAKGTIEDVEHVVILMQENRSFDHYFGTYNGVRGYTDTRPVKLWGGHDLPIWFQPYPSYGGLKILQDASKAVQDVTKLNIDLTCGVATSTGTVAPFHINYAQTGEVIRSTCHLVHSGIQAWSDGSYDNWIEAKLDVLVMGYLKHQDVSYHRALANSFTICDHYFSSVHGNTNPNRLHLFSGTASDPAVLKGGKDAYEKGLVGLLGPEAGTGCGWKTYPERIEAYNAKQQDTNRKVSWRVYQGGTGDPASKATDNYGDNSLEYFKAYRNDPVKGCYWSAGKCFAPDKYGRYKEKTDVNYDKLGNLTKYGAVNRTLEEFHADVRDGKLPNISWIVPPELYSEHTGGNAPTHGAYYINKVLSTLVEYPDVWSKTVFIINYDENDGFFDHIVPPMPPVTDADGKVSPSLKKGLTHEIQRDPIICKDHPIGFGPRVPCLVISPWSKGGWVCSQVFDHTSVLQFLEARFGIKETNISAWRRAVAGDLTSAFDFANPDVRSTELLNKDLIHKSFEIRGPKKAGAPPKVPADNRTNLPKVENPHHLFKHETSNRATGTRKARPIPYDFSVNASRISNMKDTAKSAFTIDLINRGKAGVCFYIFDEVAYFTPTVTQRKAPTRYTVVTGEPLKAVLRTYNFQYGYSVHGPNGYLFQAKGGCRTMVDDCIDIAVEDMRDKLITTKYGNFRGIRLKINVEGQWKNNFLKVTTKYAKIVTDNGKKQWLYYLVPLPTTMKKETIELEIITLDGWYDVSVEFADAVGHADDLFLRRYAGHMENGKPSTTDVFLTYNQMV</sequence>
<comment type="similarity">
    <text evidence="1">Belongs to the bacterial phospholipase C family.</text>
</comment>
<reference evidence="7" key="1">
    <citation type="submission" date="2017-11" db="EMBL/GenBank/DDBJ databases">
        <authorList>
            <person name="Kuznetsova I."/>
            <person name="Sazanova A."/>
            <person name="Chirak E."/>
            <person name="Safronova V."/>
            <person name="Willems A."/>
        </authorList>
    </citation>
    <scope>NUCLEOTIDE SEQUENCE [LARGE SCALE GENOMIC DNA]</scope>
    <source>
        <strain evidence="7">PEPV15</strain>
    </source>
</reference>
<dbReference type="Proteomes" id="UP000241158">
    <property type="component" value="Unassembled WGS sequence"/>
</dbReference>
<dbReference type="InterPro" id="IPR017767">
    <property type="entry name" value="PC-PLC"/>
</dbReference>
<dbReference type="EC" id="3.1.4.3" evidence="2"/>
<dbReference type="GO" id="GO:0034480">
    <property type="term" value="F:phosphatidylcholine phospholipase C activity"/>
    <property type="evidence" value="ECO:0007669"/>
    <property type="project" value="UniProtKB-EC"/>
</dbReference>
<accession>A0A2P7AUQ6</accession>
<proteinExistence type="inferred from homology"/>
<dbReference type="InterPro" id="IPR008475">
    <property type="entry name" value="PLipase_C_C"/>
</dbReference>
<dbReference type="Pfam" id="PF05506">
    <property type="entry name" value="PLipase_C_C"/>
    <property type="match status" value="1"/>
</dbReference>
<keyword evidence="7" id="KW-1185">Reference proteome</keyword>
<evidence type="ECO:0000256" key="2">
    <source>
        <dbReference type="ARBA" id="ARBA00012018"/>
    </source>
</evidence>
<gene>
    <name evidence="6" type="ORF">CU100_09325</name>
</gene>
<dbReference type="GO" id="GO:0016042">
    <property type="term" value="P:lipid catabolic process"/>
    <property type="evidence" value="ECO:0007669"/>
    <property type="project" value="InterPro"/>
</dbReference>
<organism evidence="6 7">
    <name type="scientific">Phyllobacterium endophyticum</name>
    <dbReference type="NCBI Taxonomy" id="1149773"/>
    <lineage>
        <taxon>Bacteria</taxon>
        <taxon>Pseudomonadati</taxon>
        <taxon>Pseudomonadota</taxon>
        <taxon>Alphaproteobacteria</taxon>
        <taxon>Hyphomicrobiales</taxon>
        <taxon>Phyllobacteriaceae</taxon>
        <taxon>Phyllobacterium</taxon>
    </lineage>
</organism>
<evidence type="ECO:0000256" key="3">
    <source>
        <dbReference type="ARBA" id="ARBA00022801"/>
    </source>
</evidence>
<feature type="domain" description="Bacterial phospholipase C C-terminal" evidence="5">
    <location>
        <begin position="592"/>
        <end position="688"/>
    </location>
</feature>
<dbReference type="Gene3D" id="3.40.720.10">
    <property type="entry name" value="Alkaline Phosphatase, subunit A"/>
    <property type="match status" value="2"/>
</dbReference>
<dbReference type="PROSITE" id="PS51318">
    <property type="entry name" value="TAT"/>
    <property type="match status" value="1"/>
</dbReference>
<dbReference type="InterPro" id="IPR007312">
    <property type="entry name" value="Phosphoesterase"/>
</dbReference>
<dbReference type="InterPro" id="IPR017850">
    <property type="entry name" value="Alkaline_phosphatase_core_sf"/>
</dbReference>
<dbReference type="EMBL" id="PGGN01000002">
    <property type="protein sequence ID" value="PSH57883.1"/>
    <property type="molecule type" value="Genomic_DNA"/>
</dbReference>
<dbReference type="AlphaFoldDB" id="A0A2P7AUQ6"/>
<dbReference type="Pfam" id="PF04185">
    <property type="entry name" value="Phosphoesterase"/>
    <property type="match status" value="1"/>
</dbReference>
<evidence type="ECO:0000256" key="4">
    <source>
        <dbReference type="SAM" id="MobiDB-lite"/>
    </source>
</evidence>
<evidence type="ECO:0000313" key="6">
    <source>
        <dbReference type="EMBL" id="PSH57883.1"/>
    </source>
</evidence>
<name>A0A2P7AUQ6_9HYPH</name>
<evidence type="ECO:0000259" key="5">
    <source>
        <dbReference type="Pfam" id="PF05506"/>
    </source>
</evidence>
<evidence type="ECO:0000256" key="1">
    <source>
        <dbReference type="ARBA" id="ARBA00009717"/>
    </source>
</evidence>